<dbReference type="Pfam" id="PF11760">
    <property type="entry name" value="CbiG_N"/>
    <property type="match status" value="1"/>
</dbReference>
<gene>
    <name evidence="3" type="ORF">EF807_06480</name>
</gene>
<dbReference type="Proteomes" id="UP000320766">
    <property type="component" value="Unassembled WGS sequence"/>
</dbReference>
<dbReference type="InterPro" id="IPR052553">
    <property type="entry name" value="CbiG_hydrolase"/>
</dbReference>
<feature type="domain" description="Cobalamin synthesis G N-terminal" evidence="2">
    <location>
        <begin position="34"/>
        <end position="109"/>
    </location>
</feature>
<dbReference type="InterPro" id="IPR021744">
    <property type="entry name" value="CbiG_N"/>
</dbReference>
<dbReference type="PANTHER" id="PTHR37477:SF1">
    <property type="entry name" value="COBALT-PRECORRIN-5A HYDROLASE"/>
    <property type="match status" value="1"/>
</dbReference>
<accession>A0A520KVK6</accession>
<evidence type="ECO:0000313" key="3">
    <source>
        <dbReference type="EMBL" id="RZN68133.1"/>
    </source>
</evidence>
<dbReference type="InterPro" id="IPR002750">
    <property type="entry name" value="CobE/GbiG_C"/>
</dbReference>
<dbReference type="AlphaFoldDB" id="A0A520KVK6"/>
<reference evidence="3 4" key="1">
    <citation type="journal article" date="2019" name="Nat. Microbiol.">
        <title>Wide diversity of methane and short-chain alkane metabolisms in uncultured archaea.</title>
        <authorList>
            <person name="Borrel G."/>
            <person name="Adam P.S."/>
            <person name="McKay L.J."/>
            <person name="Chen L.X."/>
            <person name="Sierra-Garcia I.N."/>
            <person name="Sieber C.M."/>
            <person name="Letourneur Q."/>
            <person name="Ghozlane A."/>
            <person name="Andersen G.L."/>
            <person name="Li W.J."/>
            <person name="Hallam S.J."/>
            <person name="Muyzer G."/>
            <person name="de Oliveira V.M."/>
            <person name="Inskeep W.P."/>
            <person name="Banfield J.F."/>
            <person name="Gribaldo S."/>
        </authorList>
    </citation>
    <scope>NUCLEOTIDE SEQUENCE [LARGE SCALE GENOMIC DNA]</scope>
    <source>
        <strain evidence="3">NM1b</strain>
    </source>
</reference>
<evidence type="ECO:0000259" key="2">
    <source>
        <dbReference type="Pfam" id="PF11760"/>
    </source>
</evidence>
<evidence type="ECO:0000313" key="4">
    <source>
        <dbReference type="Proteomes" id="UP000320766"/>
    </source>
</evidence>
<protein>
    <submittedName>
        <fullName evidence="3">Cobalamin biosynthesis protein</fullName>
    </submittedName>
</protein>
<dbReference type="Gene3D" id="3.40.50.11220">
    <property type="match status" value="1"/>
</dbReference>
<proteinExistence type="predicted"/>
<dbReference type="InterPro" id="IPR038029">
    <property type="entry name" value="GbiG_N_sf"/>
</dbReference>
<sequence>MKIAVIGFRRDEAKLKDIASWIGGEIFFWSKNIFKEVWGGEGIVALMPTGIIIRAIAPLIESKWTDTPVVAIDKNMMYSIPLLGGHHGANEMALKLSEFGLIPVITTSMEFYEGLSVGIGCNKGVSKEEILDALKNGLDEIGKGLKDVRVIATTDLKKDERGLIEAVDQLKKPLIFLRKEEINSMDVKESKARLIGLKSVSDACALYFGEELMLPKKAYGGVTIAIAR</sequence>
<name>A0A520KVK6_9EURY</name>
<dbReference type="Pfam" id="PF01890">
    <property type="entry name" value="CbiG_C"/>
    <property type="match status" value="1"/>
</dbReference>
<dbReference type="InterPro" id="IPR036518">
    <property type="entry name" value="CobE/GbiG_C_sf"/>
</dbReference>
<feature type="domain" description="CobE/GbiG C-terminal" evidence="1">
    <location>
        <begin position="115"/>
        <end position="227"/>
    </location>
</feature>
<dbReference type="Gene3D" id="3.30.420.180">
    <property type="entry name" value="CobE/GbiG C-terminal domain"/>
    <property type="match status" value="1"/>
</dbReference>
<comment type="caution">
    <text evidence="3">The sequence shown here is derived from an EMBL/GenBank/DDBJ whole genome shotgun (WGS) entry which is preliminary data.</text>
</comment>
<dbReference type="SUPFAM" id="SSF159672">
    <property type="entry name" value="CbiG N-terminal domain-like"/>
    <property type="match status" value="1"/>
</dbReference>
<dbReference type="SUPFAM" id="SSF159664">
    <property type="entry name" value="CobE/GbiG C-terminal domain-like"/>
    <property type="match status" value="1"/>
</dbReference>
<evidence type="ECO:0000259" key="1">
    <source>
        <dbReference type="Pfam" id="PF01890"/>
    </source>
</evidence>
<dbReference type="EMBL" id="RXIL01000116">
    <property type="protein sequence ID" value="RZN68133.1"/>
    <property type="molecule type" value="Genomic_DNA"/>
</dbReference>
<dbReference type="PANTHER" id="PTHR37477">
    <property type="entry name" value="COBALT-PRECORRIN-5A HYDROLASE"/>
    <property type="match status" value="1"/>
</dbReference>
<dbReference type="GO" id="GO:0009236">
    <property type="term" value="P:cobalamin biosynthetic process"/>
    <property type="evidence" value="ECO:0007669"/>
    <property type="project" value="InterPro"/>
</dbReference>
<organism evidence="3 4">
    <name type="scientific">Candidatus Methanolliviera hydrocarbonicum</name>
    <dbReference type="NCBI Taxonomy" id="2491085"/>
    <lineage>
        <taxon>Archaea</taxon>
        <taxon>Methanobacteriati</taxon>
        <taxon>Methanobacteriota</taxon>
        <taxon>Candidatus Methanoliparia</taxon>
        <taxon>Candidatus Methanoliparales</taxon>
        <taxon>Candidatus Methanollivieraceae</taxon>
        <taxon>Candidatus Methanolliviera</taxon>
    </lineage>
</organism>